<dbReference type="GeneID" id="20357979"/>
<evidence type="ECO:0000256" key="9">
    <source>
        <dbReference type="HAMAP-Rule" id="MF_00522"/>
    </source>
</evidence>
<dbReference type="HAMAP" id="MF_00522">
    <property type="entry name" value="PSI_PsaJ"/>
    <property type="match status" value="1"/>
</dbReference>
<comment type="similarity">
    <text evidence="3 9">Belongs to the PsaJ family.</text>
</comment>
<dbReference type="SUPFAM" id="SSF81544">
    <property type="entry name" value="Subunit IX of photosystem I reaction centre, PsaJ"/>
    <property type="match status" value="1"/>
</dbReference>
<keyword evidence="9" id="KW-0793">Thylakoid</keyword>
<dbReference type="GO" id="GO:0015979">
    <property type="term" value="P:photosynthesis"/>
    <property type="evidence" value="ECO:0007669"/>
    <property type="project" value="UniProtKB-UniRule"/>
</dbReference>
<comment type="function">
    <text evidence="1 9">May help in the organization of the PsaE and PsaF subunits.</text>
</comment>
<evidence type="ECO:0000256" key="7">
    <source>
        <dbReference type="ARBA" id="ARBA00023136"/>
    </source>
</evidence>
<evidence type="ECO:0000313" key="11">
    <source>
        <dbReference type="EMBL" id="AID67526.1"/>
    </source>
</evidence>
<dbReference type="PANTHER" id="PTHR36082">
    <property type="match status" value="1"/>
</dbReference>
<dbReference type="Pfam" id="PF01701">
    <property type="entry name" value="PSI_PsaJ"/>
    <property type="match status" value="1"/>
</dbReference>
<proteinExistence type="inferred from homology"/>
<keyword evidence="7 9" id="KW-0472">Membrane</keyword>
<dbReference type="Gene3D" id="1.20.5.510">
    <property type="entry name" value="Single helix bin"/>
    <property type="match status" value="1"/>
</dbReference>
<organism evidence="11">
    <name type="scientific">Prasinoderma coloniale</name>
    <dbReference type="NCBI Taxonomy" id="156133"/>
    <lineage>
        <taxon>Eukaryota</taxon>
        <taxon>Viridiplantae</taxon>
        <taxon>Prasinodermophyta</taxon>
        <taxon>Prasinodermophyceae</taxon>
        <taxon>Prasinodermales</taxon>
        <taxon>Prasinodermaceae</taxon>
        <taxon>Prasinoderma</taxon>
    </lineage>
</organism>
<evidence type="ECO:0000256" key="4">
    <source>
        <dbReference type="ARBA" id="ARBA00019868"/>
    </source>
</evidence>
<evidence type="ECO:0000256" key="5">
    <source>
        <dbReference type="ARBA" id="ARBA00022692"/>
    </source>
</evidence>
<dbReference type="GO" id="GO:0009522">
    <property type="term" value="C:photosystem I"/>
    <property type="evidence" value="ECO:0007669"/>
    <property type="project" value="UniProtKB-KW"/>
</dbReference>
<gene>
    <name evidence="9 11" type="primary">psaJ</name>
</gene>
<protein>
    <recommendedName>
        <fullName evidence="4 9">Photosystem I reaction center subunit IX</fullName>
    </recommendedName>
    <alternativeName>
        <fullName evidence="8 9">PSI-J</fullName>
    </alternativeName>
</protein>
<evidence type="ECO:0000256" key="10">
    <source>
        <dbReference type="SAM" id="Phobius"/>
    </source>
</evidence>
<keyword evidence="11" id="KW-0934">Plastid</keyword>
<keyword evidence="9" id="KW-0602">Photosynthesis</keyword>
<dbReference type="AlphaFoldDB" id="A0A088CJ18"/>
<accession>A0A088CJ18</accession>
<feature type="transmembrane region" description="Helical" evidence="10">
    <location>
        <begin position="6"/>
        <end position="27"/>
    </location>
</feature>
<sequence>MKNFTTYLSTAPVLATLWFGLLAGMLIESQRFFPDILTF</sequence>
<keyword evidence="5 9" id="KW-0812">Transmembrane</keyword>
<keyword evidence="9" id="KW-0603">Photosystem I</keyword>
<evidence type="ECO:0000256" key="8">
    <source>
        <dbReference type="ARBA" id="ARBA00033429"/>
    </source>
</evidence>
<evidence type="ECO:0000256" key="2">
    <source>
        <dbReference type="ARBA" id="ARBA00004167"/>
    </source>
</evidence>
<comment type="subcellular location">
    <subcellularLocation>
        <location evidence="2">Membrane</location>
        <topology evidence="2">Single-pass membrane protein</topology>
    </subcellularLocation>
    <subcellularLocation>
        <location evidence="9">Plastid</location>
        <location evidence="9">Chloroplast thylakoid membrane</location>
        <topology evidence="9">Single-pass membrane protein</topology>
    </subcellularLocation>
</comment>
<dbReference type="RefSeq" id="YP_009057495.1">
    <property type="nucleotide sequence ID" value="NC_024817.1"/>
</dbReference>
<keyword evidence="11" id="KW-0150">Chloroplast</keyword>
<evidence type="ECO:0000256" key="6">
    <source>
        <dbReference type="ARBA" id="ARBA00022989"/>
    </source>
</evidence>
<dbReference type="EMBL" id="KJ746598">
    <property type="protein sequence ID" value="AID67526.1"/>
    <property type="molecule type" value="Genomic_DNA"/>
</dbReference>
<keyword evidence="6 9" id="KW-1133">Transmembrane helix</keyword>
<dbReference type="GO" id="GO:0009535">
    <property type="term" value="C:chloroplast thylakoid membrane"/>
    <property type="evidence" value="ECO:0007669"/>
    <property type="project" value="UniProtKB-SubCell"/>
</dbReference>
<geneLocation type="chloroplast" evidence="11"/>
<dbReference type="InterPro" id="IPR002615">
    <property type="entry name" value="PSI_PsaJ"/>
</dbReference>
<name>A0A088CJ18_9VIRI</name>
<evidence type="ECO:0000256" key="1">
    <source>
        <dbReference type="ARBA" id="ARBA00002115"/>
    </source>
</evidence>
<reference evidence="11" key="1">
    <citation type="journal article" date="2014" name="BMC Genomics">
        <title>Six newly sequenced chloroplast genomes from prasinophyte green algae provide insights into the relationships among prasinophyte lineages and the diversity of streamlined genome architecture in picoplanktonic species.</title>
        <authorList>
            <person name="Lemieux C."/>
            <person name="Otis C."/>
            <person name="Turmel M."/>
        </authorList>
    </citation>
    <scope>NUCLEOTIDE SEQUENCE</scope>
</reference>
<dbReference type="PANTHER" id="PTHR36082:SF2">
    <property type="entry name" value="PHOTOSYSTEM I REACTION CENTER SUBUNIT IX"/>
    <property type="match status" value="1"/>
</dbReference>
<evidence type="ECO:0000256" key="3">
    <source>
        <dbReference type="ARBA" id="ARBA00006318"/>
    </source>
</evidence>
<dbReference type="InterPro" id="IPR036062">
    <property type="entry name" value="PSI_PsaJ_sf"/>
</dbReference>